<reference evidence="3" key="1">
    <citation type="submission" date="2018-05" db="EMBL/GenBank/DDBJ databases">
        <title>Draft genome sequence of Stemphylium lycopersici strain CIDEFI 213.</title>
        <authorList>
            <person name="Medina R."/>
            <person name="Franco M.E.E."/>
            <person name="Lucentini C.G."/>
            <person name="Saparrat M.C.N."/>
            <person name="Balatti P.A."/>
        </authorList>
    </citation>
    <scope>NUCLEOTIDE SEQUENCE [LARGE SCALE GENOMIC DNA]</scope>
    <source>
        <strain evidence="3">CIDEFI 213</strain>
    </source>
</reference>
<organism evidence="2 3">
    <name type="scientific">Stemphylium lycopersici</name>
    <name type="common">Tomato gray leaf spot disease fungus</name>
    <name type="synonym">Thyrospora lycopersici</name>
    <dbReference type="NCBI Taxonomy" id="183478"/>
    <lineage>
        <taxon>Eukaryota</taxon>
        <taxon>Fungi</taxon>
        <taxon>Dikarya</taxon>
        <taxon>Ascomycota</taxon>
        <taxon>Pezizomycotina</taxon>
        <taxon>Dothideomycetes</taxon>
        <taxon>Pleosporomycetidae</taxon>
        <taxon>Pleosporales</taxon>
        <taxon>Pleosporineae</taxon>
        <taxon>Pleosporaceae</taxon>
        <taxon>Stemphylium</taxon>
    </lineage>
</organism>
<keyword evidence="3" id="KW-1185">Reference proteome</keyword>
<feature type="region of interest" description="Disordered" evidence="1">
    <location>
        <begin position="661"/>
        <end position="699"/>
    </location>
</feature>
<feature type="compositionally biased region" description="Polar residues" evidence="1">
    <location>
        <begin position="734"/>
        <end position="760"/>
    </location>
</feature>
<dbReference type="Proteomes" id="UP000249619">
    <property type="component" value="Unassembled WGS sequence"/>
</dbReference>
<sequence>MPPKENRDNGDDPGSLDDLVPFTTRSKNKKAGHHAGDDTDPLPHVPRANEGQDSPEPGGEPQGNTRSIDGVRNGIESRRRNLAERIRRAEQAAEIPGFRKYEIEDKRLRQLPIAKRRAQITALNRRVGGGKKFYTMNRRAAHDKRDEQSSLYEDFLYYQAPRRRKEYTADRNRKRVPKWAPFARGQLPGLLTNDEAYNVKLVPIIQSFERDQVGLEEELESQDMGPEILHRRIPAQKHFHVGLGKEHPPPLNRRADLNLNHEAIEERRRAVENENLDSTRMEESHSERRKRETEALGPHLPDDIYVHSKISTARDLGRTRLESGLFVSAGESSSDWNTSYDQLDIIVPGRIANVVSRPTEEDSELNEFCRSPVLPTVYDPRKEDDHIEVTPWAETSYGRREYHIHQELEPYSPVESPPHSPIYPKAIPGRRVHVPVDVPQDHDLYNHYRRKFQDHFGVRFSNWPEFEGKPQGTGFEIAYEPSDVAALPIKQQARYRAQGEPIMVGGRYALPAPEGTSMRLLREALNEPYRPPIWTKVRDNGEDSDDEGDLFAQSYRQCSEVCSRLDLSVAAGEINNAAEETKAPQYAIALLFERSPTMTKQRDYAQYSRTQIRDAFRRLGINQNAPTNRHLYQRAQDWDKFHEPDSVNSYILSKVEAENNMANFQHKKKPKGLKKSEMRGTEQQAAATPEDDGGLCPSLESTIERKNACREHTGAGRLVAEVRGDGDDRAIIGPTSQLVESKPAQRSQTKQKASSPVDFSNTWAFDSNNDVALSADDGYETQTDEQTIAGFEPSNRYDLRHSAKTREIIGTFHGAKATTKSTVGFSGSDVKSDESYDALEDASASVKYIPKTNSRSTLWSKFPHSRESASTFELPEKSASNKAIQATSDTFEYAVNNGAKRKCAIDSPASNKQLKIKKPASRQQEIAHKNFDTALVHGTRPKKLLSADLLTPGPFHMDSDDAESMSQPRHSGTRSALIKGSSTGEYIPLADFKKERKLMLQVEIVASSSCVGPVRNTATKSKRHKPFSRHSSRKNNSASEPAPESNLNQKIDDYEANLREIRKKEYAFIKADKIRRKKEREEEAFMT</sequence>
<evidence type="ECO:0000313" key="3">
    <source>
        <dbReference type="Proteomes" id="UP000249619"/>
    </source>
</evidence>
<feature type="compositionally biased region" description="Basic and acidic residues" evidence="1">
    <location>
        <begin position="1"/>
        <end position="10"/>
    </location>
</feature>
<feature type="compositionally biased region" description="Basic residues" evidence="1">
    <location>
        <begin position="1020"/>
        <end position="1033"/>
    </location>
</feature>
<feature type="compositionally biased region" description="Polar residues" evidence="1">
    <location>
        <begin position="964"/>
        <end position="979"/>
    </location>
</feature>
<feature type="region of interest" description="Disordered" evidence="1">
    <location>
        <begin position="268"/>
        <end position="296"/>
    </location>
</feature>
<name>A0A364NGM5_STELY</name>
<feature type="region of interest" description="Disordered" evidence="1">
    <location>
        <begin position="948"/>
        <end position="979"/>
    </location>
</feature>
<dbReference type="AlphaFoldDB" id="A0A364NGM5"/>
<gene>
    <name evidence="2" type="ORF">DDE83_000013</name>
</gene>
<dbReference type="EMBL" id="QGDH01000002">
    <property type="protein sequence ID" value="RAR16448.1"/>
    <property type="molecule type" value="Genomic_DNA"/>
</dbReference>
<feature type="region of interest" description="Disordered" evidence="1">
    <location>
        <begin position="1014"/>
        <end position="1051"/>
    </location>
</feature>
<evidence type="ECO:0000313" key="2">
    <source>
        <dbReference type="EMBL" id="RAR16448.1"/>
    </source>
</evidence>
<accession>A0A364NGM5</accession>
<comment type="caution">
    <text evidence="2">The sequence shown here is derived from an EMBL/GenBank/DDBJ whole genome shotgun (WGS) entry which is preliminary data.</text>
</comment>
<evidence type="ECO:0000256" key="1">
    <source>
        <dbReference type="SAM" id="MobiDB-lite"/>
    </source>
</evidence>
<proteinExistence type="predicted"/>
<feature type="region of interest" description="Disordered" evidence="1">
    <location>
        <begin position="1"/>
        <end position="75"/>
    </location>
</feature>
<feature type="compositionally biased region" description="Polar residues" evidence="1">
    <location>
        <begin position="1034"/>
        <end position="1049"/>
    </location>
</feature>
<feature type="region of interest" description="Disordered" evidence="1">
    <location>
        <begin position="726"/>
        <end position="760"/>
    </location>
</feature>
<protein>
    <submittedName>
        <fullName evidence="2">Uncharacterized protein</fullName>
    </submittedName>
</protein>